<dbReference type="EMBL" id="GL440200">
    <property type="protein sequence ID" value="EFN66155.1"/>
    <property type="molecule type" value="Genomic_DNA"/>
</dbReference>
<dbReference type="Proteomes" id="UP000000311">
    <property type="component" value="Unassembled WGS sequence"/>
</dbReference>
<dbReference type="OMA" id="CEIPSCK"/>
<evidence type="ECO:0000259" key="1">
    <source>
        <dbReference type="Pfam" id="PF03184"/>
    </source>
</evidence>
<feature type="non-terminal residue" evidence="2">
    <location>
        <position position="1"/>
    </location>
</feature>
<dbReference type="GO" id="GO:0003676">
    <property type="term" value="F:nucleic acid binding"/>
    <property type="evidence" value="ECO:0007669"/>
    <property type="project" value="InterPro"/>
</dbReference>
<feature type="non-terminal residue" evidence="2">
    <location>
        <position position="348"/>
    </location>
</feature>
<gene>
    <name evidence="2" type="ORF">EAG_13644</name>
</gene>
<evidence type="ECO:0000313" key="2">
    <source>
        <dbReference type="EMBL" id="EFN66155.1"/>
    </source>
</evidence>
<dbReference type="AlphaFoldDB" id="E2AK84"/>
<name>E2AK84_CAMFO</name>
<accession>E2AK84</accession>
<dbReference type="InParanoid" id="E2AK84"/>
<organism evidence="3">
    <name type="scientific">Camponotus floridanus</name>
    <name type="common">Florida carpenter ant</name>
    <dbReference type="NCBI Taxonomy" id="104421"/>
    <lineage>
        <taxon>Eukaryota</taxon>
        <taxon>Metazoa</taxon>
        <taxon>Ecdysozoa</taxon>
        <taxon>Arthropoda</taxon>
        <taxon>Hexapoda</taxon>
        <taxon>Insecta</taxon>
        <taxon>Pterygota</taxon>
        <taxon>Neoptera</taxon>
        <taxon>Endopterygota</taxon>
        <taxon>Hymenoptera</taxon>
        <taxon>Apocrita</taxon>
        <taxon>Aculeata</taxon>
        <taxon>Formicoidea</taxon>
        <taxon>Formicidae</taxon>
        <taxon>Formicinae</taxon>
        <taxon>Camponotus</taxon>
    </lineage>
</organism>
<feature type="domain" description="DDE-1" evidence="1">
    <location>
        <begin position="152"/>
        <end position="246"/>
    </location>
</feature>
<protein>
    <recommendedName>
        <fullName evidence="1">DDE-1 domain-containing protein</fullName>
    </recommendedName>
</protein>
<dbReference type="OrthoDB" id="7548347at2759"/>
<sequence>SEEHTNVFHFVASSTWLTNFLHDYRISNRRVVRYVSKKEAITPEVVIKSAEQFQTLIQAISLDYDPDFVINTDQTGCEYRVNVSRTYTHTGEKLVQLYIGDLNKVSHSYTAQYSLTKSGKLLNKVFVCLQEFSDNFGVRVQKDVDELLELCKNVVITCSKSGKLTTSLYAQYLENVAKPYVGDNLFLFIVDSWGGQKNIQMYNEILRDKNNKPTCNLQIIPPKCTPICQPCDVYFYRQVKVIIKKIQNCPDVISQSGDESKQLNTRADAIRIQSLTHYLLSAPKFKCMLQYAWYASKLADDREIFLNVNQLCFPSNIYNKTCVCGQHNSFIKCSWCEKILCFQCFYIN</sequence>
<proteinExistence type="predicted"/>
<dbReference type="Pfam" id="PF03184">
    <property type="entry name" value="DDE_1"/>
    <property type="match status" value="1"/>
</dbReference>
<keyword evidence="3" id="KW-1185">Reference proteome</keyword>
<evidence type="ECO:0000313" key="3">
    <source>
        <dbReference type="Proteomes" id="UP000000311"/>
    </source>
</evidence>
<dbReference type="InterPro" id="IPR004875">
    <property type="entry name" value="DDE_SF_endonuclease_dom"/>
</dbReference>
<reference evidence="2 3" key="1">
    <citation type="journal article" date="2010" name="Science">
        <title>Genomic comparison of the ants Camponotus floridanus and Harpegnathos saltator.</title>
        <authorList>
            <person name="Bonasio R."/>
            <person name="Zhang G."/>
            <person name="Ye C."/>
            <person name="Mutti N.S."/>
            <person name="Fang X."/>
            <person name="Qin N."/>
            <person name="Donahue G."/>
            <person name="Yang P."/>
            <person name="Li Q."/>
            <person name="Li C."/>
            <person name="Zhang P."/>
            <person name="Huang Z."/>
            <person name="Berger S.L."/>
            <person name="Reinberg D."/>
            <person name="Wang J."/>
            <person name="Liebig J."/>
        </authorList>
    </citation>
    <scope>NUCLEOTIDE SEQUENCE [LARGE SCALE GENOMIC DNA]</scope>
    <source>
        <strain evidence="3">C129</strain>
    </source>
</reference>